<reference evidence="2" key="2">
    <citation type="submission" date="2015-01" db="EMBL/GenBank/DDBJ databases">
        <title>Evolutionary Origins and Diversification of the Mycorrhizal Mutualists.</title>
        <authorList>
            <consortium name="DOE Joint Genome Institute"/>
            <consortium name="Mycorrhizal Genomics Consortium"/>
            <person name="Kohler A."/>
            <person name="Kuo A."/>
            <person name="Nagy L.G."/>
            <person name="Floudas D."/>
            <person name="Copeland A."/>
            <person name="Barry K.W."/>
            <person name="Cichocki N."/>
            <person name="Veneault-Fourrey C."/>
            <person name="LaButti K."/>
            <person name="Lindquist E.A."/>
            <person name="Lipzen A."/>
            <person name="Lundell T."/>
            <person name="Morin E."/>
            <person name="Murat C."/>
            <person name="Riley R."/>
            <person name="Ohm R."/>
            <person name="Sun H."/>
            <person name="Tunlid A."/>
            <person name="Henrissat B."/>
            <person name="Grigoriev I.V."/>
            <person name="Hibbett D.S."/>
            <person name="Martin F."/>
        </authorList>
    </citation>
    <scope>NUCLEOTIDE SEQUENCE [LARGE SCALE GENOMIC DNA]</scope>
    <source>
        <strain evidence="2">Marx 270</strain>
    </source>
</reference>
<proteinExistence type="predicted"/>
<dbReference type="InParanoid" id="A0A0C3IF18"/>
<dbReference type="HOGENOM" id="CLU_047287_2_0_1"/>
<dbReference type="EMBL" id="KN832063">
    <property type="protein sequence ID" value="KIN95642.1"/>
    <property type="molecule type" value="Genomic_DNA"/>
</dbReference>
<reference evidence="1 2" key="1">
    <citation type="submission" date="2014-04" db="EMBL/GenBank/DDBJ databases">
        <authorList>
            <consortium name="DOE Joint Genome Institute"/>
            <person name="Kuo A."/>
            <person name="Kohler A."/>
            <person name="Costa M.D."/>
            <person name="Nagy L.G."/>
            <person name="Floudas D."/>
            <person name="Copeland A."/>
            <person name="Barry K.W."/>
            <person name="Cichocki N."/>
            <person name="Veneault-Fourrey C."/>
            <person name="LaButti K."/>
            <person name="Lindquist E.A."/>
            <person name="Lipzen A."/>
            <person name="Lundell T."/>
            <person name="Morin E."/>
            <person name="Murat C."/>
            <person name="Sun H."/>
            <person name="Tunlid A."/>
            <person name="Henrissat B."/>
            <person name="Grigoriev I.V."/>
            <person name="Hibbett D.S."/>
            <person name="Martin F."/>
            <person name="Nordberg H.P."/>
            <person name="Cantor M.N."/>
            <person name="Hua S.X."/>
        </authorList>
    </citation>
    <scope>NUCLEOTIDE SEQUENCE [LARGE SCALE GENOMIC DNA]</scope>
    <source>
        <strain evidence="1 2">Marx 270</strain>
    </source>
</reference>
<evidence type="ECO:0000313" key="2">
    <source>
        <dbReference type="Proteomes" id="UP000054217"/>
    </source>
</evidence>
<organism evidence="1 2">
    <name type="scientific">Pisolithus tinctorius Marx 270</name>
    <dbReference type="NCBI Taxonomy" id="870435"/>
    <lineage>
        <taxon>Eukaryota</taxon>
        <taxon>Fungi</taxon>
        <taxon>Dikarya</taxon>
        <taxon>Basidiomycota</taxon>
        <taxon>Agaricomycotina</taxon>
        <taxon>Agaricomycetes</taxon>
        <taxon>Agaricomycetidae</taxon>
        <taxon>Boletales</taxon>
        <taxon>Sclerodermatineae</taxon>
        <taxon>Pisolithaceae</taxon>
        <taxon>Pisolithus</taxon>
    </lineage>
</organism>
<dbReference type="Proteomes" id="UP000054217">
    <property type="component" value="Unassembled WGS sequence"/>
</dbReference>
<keyword evidence="2" id="KW-1185">Reference proteome</keyword>
<dbReference type="AlphaFoldDB" id="A0A0C3IF18"/>
<evidence type="ECO:0000313" key="1">
    <source>
        <dbReference type="EMBL" id="KIN95642.1"/>
    </source>
</evidence>
<accession>A0A0C3IF18</accession>
<name>A0A0C3IF18_PISTI</name>
<gene>
    <name evidence="1" type="ORF">M404DRAFT_165346</name>
</gene>
<dbReference type="STRING" id="870435.A0A0C3IF18"/>
<sequence>MVANLNNSYILLHKQDQRPVFPQGLASIAISNYLGQPSTTKIYQWACLHLPNGQIAQTAWRELLCTPDQIWPAYFVKVCPKANHSYVLTHIFQVVLAETTHVVEVQYFTCLAVRAEGPSDAWIWKNIVVVTMFSPPSPTLFKLSYQTIYACQRLEDDMHVIDVMLITGVVGMVLHWFPDVGYCYFMVEQPGLDIATFGVSYEGEGIQDDMADDEDCED</sequence>
<protein>
    <submittedName>
        <fullName evidence="1">Uncharacterized protein</fullName>
    </submittedName>
</protein>
<dbReference type="OrthoDB" id="2669721at2759"/>